<feature type="compositionally biased region" description="Low complexity" evidence="2">
    <location>
        <begin position="351"/>
        <end position="360"/>
    </location>
</feature>
<feature type="compositionally biased region" description="Low complexity" evidence="2">
    <location>
        <begin position="448"/>
        <end position="482"/>
    </location>
</feature>
<dbReference type="PROSITE" id="PS50238">
    <property type="entry name" value="RHOGAP"/>
    <property type="match status" value="1"/>
</dbReference>
<evidence type="ECO:0000256" key="1">
    <source>
        <dbReference type="ARBA" id="ARBA00022468"/>
    </source>
</evidence>
<evidence type="ECO:0000259" key="3">
    <source>
        <dbReference type="PROSITE" id="PS50238"/>
    </source>
</evidence>
<reference evidence="4 5" key="1">
    <citation type="submission" date="2009-11" db="EMBL/GenBank/DDBJ databases">
        <title>Annotation of Allomyces macrogynus ATCC 38327.</title>
        <authorList>
            <consortium name="The Broad Institute Genome Sequencing Platform"/>
            <person name="Russ C."/>
            <person name="Cuomo C."/>
            <person name="Burger G."/>
            <person name="Gray M.W."/>
            <person name="Holland P.W.H."/>
            <person name="King N."/>
            <person name="Lang F.B.F."/>
            <person name="Roger A.J."/>
            <person name="Ruiz-Trillo I."/>
            <person name="Young S.K."/>
            <person name="Zeng Q."/>
            <person name="Gargeya S."/>
            <person name="Fitzgerald M."/>
            <person name="Haas B."/>
            <person name="Abouelleil A."/>
            <person name="Alvarado L."/>
            <person name="Arachchi H.M."/>
            <person name="Berlin A."/>
            <person name="Chapman S.B."/>
            <person name="Gearin G."/>
            <person name="Goldberg J."/>
            <person name="Griggs A."/>
            <person name="Gujja S."/>
            <person name="Hansen M."/>
            <person name="Heiman D."/>
            <person name="Howarth C."/>
            <person name="Larimer J."/>
            <person name="Lui A."/>
            <person name="MacDonald P.J.P."/>
            <person name="McCowen C."/>
            <person name="Montmayeur A."/>
            <person name="Murphy C."/>
            <person name="Neiman D."/>
            <person name="Pearson M."/>
            <person name="Priest M."/>
            <person name="Roberts A."/>
            <person name="Saif S."/>
            <person name="Shea T."/>
            <person name="Sisk P."/>
            <person name="Stolte C."/>
            <person name="Sykes S."/>
            <person name="Wortman J."/>
            <person name="Nusbaum C."/>
            <person name="Birren B."/>
        </authorList>
    </citation>
    <scope>NUCLEOTIDE SEQUENCE [LARGE SCALE GENOMIC DNA]</scope>
    <source>
        <strain evidence="4 5">ATCC 38327</strain>
    </source>
</reference>
<feature type="compositionally biased region" description="Polar residues" evidence="2">
    <location>
        <begin position="399"/>
        <end position="411"/>
    </location>
</feature>
<dbReference type="AlphaFoldDB" id="A0A0L0T9R7"/>
<dbReference type="GO" id="GO:0007165">
    <property type="term" value="P:signal transduction"/>
    <property type="evidence" value="ECO:0007669"/>
    <property type="project" value="InterPro"/>
</dbReference>
<protein>
    <recommendedName>
        <fullName evidence="3">Rho-GAP domain-containing protein</fullName>
    </recommendedName>
</protein>
<sequence length="797" mass="81218">MPAPPTLPTPAGVSPFPSFSALSSPGPATPPSAAVTLTPASTPLPPTPAGSRIVPSPATAAPARAPPTVPESKTEPIPLPRAAPAEEPLRPPVPSRVAELARVFDPRVKPAHVLARASVDGGRPNGGGQVAAIANALLKQAGEMSPHEGPRRGSATVPGAPARVAAASATATAVASRDTTSSDTPVASRPRDPPAADSDTTSTSAAPVSPARWRSQGKLADSELGTFISQLDTALKSSHESQLNSTTTRRSIDALRKSGSADLLATSTFSMANSPPAAPEPAPPRSPLSAVAAPVLCASPLPLPHDDDEMDAKPRSASFGSLKVLAARPDSPPARAGSRPLALAVPDESGAASATSPSTTLAGMFRRSRSPSLNSSAAPRKEDLMPHAPVPTIDRDKTASASRDLNSESVQSSLMSKLAGLGGGSGSPQAERASRKRDKADKADKSRPTSARPASSPSGTDLAASSPSELQASPSSTSSTGSKVMRFFKRGGSKTGKDAMLSSAGPASPAAAPVFGGYLVQIAAHGVPALVSACTTFVERKGTQVEGIYRISGNAAAIQRLRASLIAAGGHVAQLGSGPPIPAPSPSSAASPSPPPTPAASPDCPPDVAAYDVHVVSGILKMFFRDLADPLLCGDLYAEWMQAGKVPGPSAARAQAVREVLRKLPPAHAPTLAHLIRHLHRLAAHAERTKMDAANLAIVFGPNLLKPPKGVEESLDAIWNTEPQNAVVQDMIVNADAWFPDEAEDVEEDGAVEEDEMLDAAAAIKLAGIDALGVPVPAVVLPAGEDARRRSAVMPGI</sequence>
<feature type="compositionally biased region" description="Low complexity" evidence="2">
    <location>
        <begin position="195"/>
        <end position="211"/>
    </location>
</feature>
<feature type="compositionally biased region" description="Basic and acidic residues" evidence="2">
    <location>
        <begin position="438"/>
        <end position="447"/>
    </location>
</feature>
<feature type="region of interest" description="Disordered" evidence="2">
    <location>
        <begin position="118"/>
        <end position="218"/>
    </location>
</feature>
<feature type="compositionally biased region" description="Polar residues" evidence="2">
    <location>
        <begin position="234"/>
        <end position="249"/>
    </location>
</feature>
<proteinExistence type="predicted"/>
<dbReference type="OrthoDB" id="79452at2759"/>
<dbReference type="InterPro" id="IPR008936">
    <property type="entry name" value="Rho_GTPase_activation_prot"/>
</dbReference>
<dbReference type="SUPFAM" id="SSF48350">
    <property type="entry name" value="GTPase activation domain, GAP"/>
    <property type="match status" value="1"/>
</dbReference>
<feature type="compositionally biased region" description="Low complexity" evidence="2">
    <location>
        <begin position="155"/>
        <end position="184"/>
    </location>
</feature>
<feature type="region of interest" description="Disordered" evidence="2">
    <location>
        <begin position="577"/>
        <end position="604"/>
    </location>
</feature>
<feature type="region of interest" description="Disordered" evidence="2">
    <location>
        <begin position="234"/>
        <end position="484"/>
    </location>
</feature>
<dbReference type="Gene3D" id="1.10.555.10">
    <property type="entry name" value="Rho GTPase activation protein"/>
    <property type="match status" value="1"/>
</dbReference>
<dbReference type="GO" id="GO:0005737">
    <property type="term" value="C:cytoplasm"/>
    <property type="evidence" value="ECO:0007669"/>
    <property type="project" value="TreeGrafter"/>
</dbReference>
<dbReference type="InterPro" id="IPR000198">
    <property type="entry name" value="RhoGAP_dom"/>
</dbReference>
<feature type="compositionally biased region" description="Low complexity" evidence="2">
    <location>
        <begin position="14"/>
        <end position="41"/>
    </location>
</feature>
<dbReference type="STRING" id="578462.A0A0L0T9R7"/>
<feature type="compositionally biased region" description="Pro residues" evidence="2">
    <location>
        <begin position="592"/>
        <end position="604"/>
    </location>
</feature>
<dbReference type="OMA" id="NIRHTAK"/>
<dbReference type="PANTHER" id="PTHR23176:SF129">
    <property type="entry name" value="RHO GTPASE ACTIVATING PROTEIN AT 16F, ISOFORM E-RELATED"/>
    <property type="match status" value="1"/>
</dbReference>
<name>A0A0L0T9R7_ALLM3</name>
<reference evidence="5" key="2">
    <citation type="submission" date="2009-11" db="EMBL/GenBank/DDBJ databases">
        <title>The Genome Sequence of Allomyces macrogynus strain ATCC 38327.</title>
        <authorList>
            <consortium name="The Broad Institute Genome Sequencing Platform"/>
            <person name="Russ C."/>
            <person name="Cuomo C."/>
            <person name="Shea T."/>
            <person name="Young S.K."/>
            <person name="Zeng Q."/>
            <person name="Koehrsen M."/>
            <person name="Haas B."/>
            <person name="Borodovsky M."/>
            <person name="Guigo R."/>
            <person name="Alvarado L."/>
            <person name="Berlin A."/>
            <person name="Borenstein D."/>
            <person name="Chen Z."/>
            <person name="Engels R."/>
            <person name="Freedman E."/>
            <person name="Gellesch M."/>
            <person name="Goldberg J."/>
            <person name="Griggs A."/>
            <person name="Gujja S."/>
            <person name="Heiman D."/>
            <person name="Hepburn T."/>
            <person name="Howarth C."/>
            <person name="Jen D."/>
            <person name="Larson L."/>
            <person name="Lewis B."/>
            <person name="Mehta T."/>
            <person name="Park D."/>
            <person name="Pearson M."/>
            <person name="Roberts A."/>
            <person name="Saif S."/>
            <person name="Shenoy N."/>
            <person name="Sisk P."/>
            <person name="Stolte C."/>
            <person name="Sykes S."/>
            <person name="Walk T."/>
            <person name="White J."/>
            <person name="Yandava C."/>
            <person name="Burger G."/>
            <person name="Gray M.W."/>
            <person name="Holland P.W.H."/>
            <person name="King N."/>
            <person name="Lang F.B.F."/>
            <person name="Roger A.J."/>
            <person name="Ruiz-Trillo I."/>
            <person name="Lander E."/>
            <person name="Nusbaum C."/>
        </authorList>
    </citation>
    <scope>NUCLEOTIDE SEQUENCE [LARGE SCALE GENOMIC DNA]</scope>
    <source>
        <strain evidence="5">ATCC 38327</strain>
    </source>
</reference>
<dbReference type="InterPro" id="IPR050729">
    <property type="entry name" value="Rho-GAP"/>
</dbReference>
<organism evidence="4 5">
    <name type="scientific">Allomyces macrogynus (strain ATCC 38327)</name>
    <name type="common">Allomyces javanicus var. macrogynus</name>
    <dbReference type="NCBI Taxonomy" id="578462"/>
    <lineage>
        <taxon>Eukaryota</taxon>
        <taxon>Fungi</taxon>
        <taxon>Fungi incertae sedis</taxon>
        <taxon>Blastocladiomycota</taxon>
        <taxon>Blastocladiomycetes</taxon>
        <taxon>Blastocladiales</taxon>
        <taxon>Blastocladiaceae</taxon>
        <taxon>Allomyces</taxon>
    </lineage>
</organism>
<dbReference type="CDD" id="cd00159">
    <property type="entry name" value="RhoGAP"/>
    <property type="match status" value="1"/>
</dbReference>
<dbReference type="Pfam" id="PF00620">
    <property type="entry name" value="RhoGAP"/>
    <property type="match status" value="2"/>
</dbReference>
<evidence type="ECO:0000256" key="2">
    <source>
        <dbReference type="SAM" id="MobiDB-lite"/>
    </source>
</evidence>
<dbReference type="GO" id="GO:0005096">
    <property type="term" value="F:GTPase activator activity"/>
    <property type="evidence" value="ECO:0007669"/>
    <property type="project" value="UniProtKB-KW"/>
</dbReference>
<gene>
    <name evidence="4" type="ORF">AMAG_15756</name>
</gene>
<evidence type="ECO:0000313" key="5">
    <source>
        <dbReference type="Proteomes" id="UP000054350"/>
    </source>
</evidence>
<keyword evidence="5" id="KW-1185">Reference proteome</keyword>
<dbReference type="VEuPathDB" id="FungiDB:AMAG_15756"/>
<evidence type="ECO:0000313" key="4">
    <source>
        <dbReference type="EMBL" id="KNE71543.1"/>
    </source>
</evidence>
<feature type="region of interest" description="Disordered" evidence="2">
    <location>
        <begin position="1"/>
        <end position="92"/>
    </location>
</feature>
<dbReference type="EMBL" id="GG745372">
    <property type="protein sequence ID" value="KNE71543.1"/>
    <property type="molecule type" value="Genomic_DNA"/>
</dbReference>
<feature type="compositionally biased region" description="Pro residues" evidence="2">
    <location>
        <begin position="276"/>
        <end position="286"/>
    </location>
</feature>
<accession>A0A0L0T9R7</accession>
<dbReference type="eggNOG" id="KOG1450">
    <property type="taxonomic scope" value="Eukaryota"/>
</dbReference>
<feature type="compositionally biased region" description="Low complexity" evidence="2">
    <location>
        <begin position="54"/>
        <end position="63"/>
    </location>
</feature>
<dbReference type="PANTHER" id="PTHR23176">
    <property type="entry name" value="RHO/RAC/CDC GTPASE-ACTIVATING PROTEIN"/>
    <property type="match status" value="1"/>
</dbReference>
<feature type="domain" description="Rho-GAP" evidence="3">
    <location>
        <begin position="520"/>
        <end position="739"/>
    </location>
</feature>
<keyword evidence="1" id="KW-0343">GTPase activation</keyword>
<dbReference type="SMART" id="SM00324">
    <property type="entry name" value="RhoGAP"/>
    <property type="match status" value="1"/>
</dbReference>
<dbReference type="Proteomes" id="UP000054350">
    <property type="component" value="Unassembled WGS sequence"/>
</dbReference>